<protein>
    <recommendedName>
        <fullName evidence="4">Phosphoribosylglycinamide formyltransferase</fullName>
        <ecNumber evidence="4">2.1.2.2</ecNumber>
    </recommendedName>
    <alternativeName>
        <fullName evidence="4">5'-phosphoribosylglycinamide transformylase</fullName>
    </alternativeName>
    <alternativeName>
        <fullName evidence="4">GAR transformylase</fullName>
        <shortName evidence="4">GART</shortName>
    </alternativeName>
</protein>
<evidence type="ECO:0000256" key="4">
    <source>
        <dbReference type="HAMAP-Rule" id="MF_01930"/>
    </source>
</evidence>
<evidence type="ECO:0000313" key="7">
    <source>
        <dbReference type="Proteomes" id="UP000198802"/>
    </source>
</evidence>
<feature type="binding site" evidence="4">
    <location>
        <position position="109"/>
    </location>
    <ligand>
        <name>(6R)-10-formyltetrahydrofolate</name>
        <dbReference type="ChEBI" id="CHEBI:195366"/>
    </ligand>
</feature>
<dbReference type="Gene3D" id="3.40.50.170">
    <property type="entry name" value="Formyl transferase, N-terminal domain"/>
    <property type="match status" value="1"/>
</dbReference>
<dbReference type="UniPathway" id="UPA00074">
    <property type="reaction ID" value="UER00126"/>
</dbReference>
<dbReference type="InterPro" id="IPR004607">
    <property type="entry name" value="GART"/>
</dbReference>
<evidence type="ECO:0000256" key="3">
    <source>
        <dbReference type="ARBA" id="ARBA00022755"/>
    </source>
</evidence>
<comment type="caution">
    <text evidence="4">Lacks conserved residue(s) required for the propagation of feature annotation.</text>
</comment>
<feature type="domain" description="Formyl transferase N-terminal" evidence="5">
    <location>
        <begin position="5"/>
        <end position="189"/>
    </location>
</feature>
<accession>A0A0S4QYB8</accession>
<dbReference type="HAMAP" id="MF_01930">
    <property type="entry name" value="PurN"/>
    <property type="match status" value="1"/>
</dbReference>
<sequence>MADFRVAVFASHTGTNLQALHQASLGPDAAFHLSLVLSNNRGSGALAYAHTHAIPAAHMSGATHPDPDQLDTAVRVLLNAHHIDLIVTAGYMKKIGPKTLKSFDGRIINIHPSLLPRHGGRGMYGNTVHEAVLASGDHITGPSIHIVTAEYDEGPVIAQKELAVRPDDTVESLSARVLSAEHILLPAVVQDLALRAIGRHGSGGVARQRP</sequence>
<dbReference type="NCBIfam" id="TIGR00639">
    <property type="entry name" value="PurN"/>
    <property type="match status" value="1"/>
</dbReference>
<dbReference type="GO" id="GO:0005829">
    <property type="term" value="C:cytosol"/>
    <property type="evidence" value="ECO:0007669"/>
    <property type="project" value="TreeGrafter"/>
</dbReference>
<dbReference type="AlphaFoldDB" id="A0A0S4QYB8"/>
<dbReference type="CDD" id="cd08645">
    <property type="entry name" value="FMT_core_GART"/>
    <property type="match status" value="1"/>
</dbReference>
<evidence type="ECO:0000259" key="5">
    <source>
        <dbReference type="Pfam" id="PF00551"/>
    </source>
</evidence>
<dbReference type="GO" id="GO:0006189">
    <property type="term" value="P:'de novo' IMP biosynthetic process"/>
    <property type="evidence" value="ECO:0007669"/>
    <property type="project" value="UniProtKB-UniRule"/>
</dbReference>
<organism evidence="6 7">
    <name type="scientific">Parafrankia irregularis</name>
    <dbReference type="NCBI Taxonomy" id="795642"/>
    <lineage>
        <taxon>Bacteria</taxon>
        <taxon>Bacillati</taxon>
        <taxon>Actinomycetota</taxon>
        <taxon>Actinomycetes</taxon>
        <taxon>Frankiales</taxon>
        <taxon>Frankiaceae</taxon>
        <taxon>Parafrankia</taxon>
    </lineage>
</organism>
<keyword evidence="3 4" id="KW-0658">Purine biosynthesis</keyword>
<comment type="similarity">
    <text evidence="4">Belongs to the GART family.</text>
</comment>
<dbReference type="PANTHER" id="PTHR43369">
    <property type="entry name" value="PHOSPHORIBOSYLGLYCINAMIDE FORMYLTRANSFERASE"/>
    <property type="match status" value="1"/>
</dbReference>
<evidence type="ECO:0000313" key="6">
    <source>
        <dbReference type="EMBL" id="CUU59900.1"/>
    </source>
</evidence>
<dbReference type="PANTHER" id="PTHR43369:SF2">
    <property type="entry name" value="PHOSPHORIBOSYLGLYCINAMIDE FORMYLTRANSFERASE"/>
    <property type="match status" value="1"/>
</dbReference>
<dbReference type="Pfam" id="PF00551">
    <property type="entry name" value="Formyl_trans_N"/>
    <property type="match status" value="1"/>
</dbReference>
<dbReference type="Proteomes" id="UP000198802">
    <property type="component" value="Unassembled WGS sequence"/>
</dbReference>
<gene>
    <name evidence="4" type="primary">purN</name>
    <name evidence="6" type="ORF">Ga0074812_13324</name>
</gene>
<dbReference type="EC" id="2.1.2.2" evidence="4"/>
<dbReference type="InterPro" id="IPR002376">
    <property type="entry name" value="Formyl_transf_N"/>
</dbReference>
<comment type="function">
    <text evidence="4">Catalyzes the transfer of a formyl group from 10-formyltetrahydrofolate to 5-phospho-ribosyl-glycinamide (GAR), producing 5-phospho-ribosyl-N-formylglycinamide (FGAR) and tetrahydrofolate.</text>
</comment>
<proteinExistence type="inferred from homology"/>
<feature type="binding site" evidence="4">
    <location>
        <begin position="14"/>
        <end position="16"/>
    </location>
    <ligand>
        <name>N(1)-(5-phospho-beta-D-ribosyl)glycinamide</name>
        <dbReference type="ChEBI" id="CHEBI:143788"/>
    </ligand>
</feature>
<keyword evidence="2 4" id="KW-0808">Transferase</keyword>
<feature type="active site" description="Proton donor" evidence="4">
    <location>
        <position position="111"/>
    </location>
</feature>
<evidence type="ECO:0000256" key="2">
    <source>
        <dbReference type="ARBA" id="ARBA00022679"/>
    </source>
</evidence>
<dbReference type="RefSeq" id="WP_091284332.1">
    <property type="nucleotide sequence ID" value="NZ_FAOZ01000033.1"/>
</dbReference>
<keyword evidence="7" id="KW-1185">Reference proteome</keyword>
<feature type="site" description="Raises pKa of active site His" evidence="4">
    <location>
        <position position="152"/>
    </location>
</feature>
<dbReference type="EMBL" id="FAOZ01000033">
    <property type="protein sequence ID" value="CUU59900.1"/>
    <property type="molecule type" value="Genomic_DNA"/>
</dbReference>
<dbReference type="GO" id="GO:0004644">
    <property type="term" value="F:phosphoribosylglycinamide formyltransferase activity"/>
    <property type="evidence" value="ECO:0007669"/>
    <property type="project" value="UniProtKB-UniRule"/>
</dbReference>
<evidence type="ECO:0000256" key="1">
    <source>
        <dbReference type="ARBA" id="ARBA00005054"/>
    </source>
</evidence>
<comment type="pathway">
    <text evidence="1 4">Purine metabolism; IMP biosynthesis via de novo pathway; N(2)-formyl-N(1)-(5-phospho-D-ribosyl)glycinamide from N(1)-(5-phospho-D-ribosyl)glycinamide (10-formyl THF route): step 1/1.</text>
</comment>
<name>A0A0S4QYB8_9ACTN</name>
<reference evidence="7" key="1">
    <citation type="submission" date="2015-11" db="EMBL/GenBank/DDBJ databases">
        <authorList>
            <person name="Varghese N."/>
        </authorList>
    </citation>
    <scope>NUCLEOTIDE SEQUENCE [LARGE SCALE GENOMIC DNA]</scope>
    <source>
        <strain evidence="7">DSM 45899</strain>
    </source>
</reference>
<dbReference type="InterPro" id="IPR036477">
    <property type="entry name" value="Formyl_transf_N_sf"/>
</dbReference>
<comment type="catalytic activity">
    <reaction evidence="4">
        <text>N(1)-(5-phospho-beta-D-ribosyl)glycinamide + (6R)-10-formyltetrahydrofolate = N(2)-formyl-N(1)-(5-phospho-beta-D-ribosyl)glycinamide + (6S)-5,6,7,8-tetrahydrofolate + H(+)</text>
        <dbReference type="Rhea" id="RHEA:15053"/>
        <dbReference type="ChEBI" id="CHEBI:15378"/>
        <dbReference type="ChEBI" id="CHEBI:57453"/>
        <dbReference type="ChEBI" id="CHEBI:143788"/>
        <dbReference type="ChEBI" id="CHEBI:147286"/>
        <dbReference type="ChEBI" id="CHEBI:195366"/>
        <dbReference type="EC" id="2.1.2.2"/>
    </reaction>
</comment>
<dbReference type="SUPFAM" id="SSF53328">
    <property type="entry name" value="Formyltransferase"/>
    <property type="match status" value="1"/>
</dbReference>